<dbReference type="RefSeq" id="WP_005204994.1">
    <property type="nucleotide sequence ID" value="NZ_KB850072.1"/>
</dbReference>
<evidence type="ECO:0000313" key="2">
    <source>
        <dbReference type="Proteomes" id="UP000013084"/>
    </source>
</evidence>
<protein>
    <submittedName>
        <fullName evidence="1">Uncharacterized protein</fullName>
    </submittedName>
</protein>
<evidence type="ECO:0000313" key="1">
    <source>
        <dbReference type="EMBL" id="ENX56180.1"/>
    </source>
</evidence>
<dbReference type="PATRIC" id="fig|1217700.3.peg.3188"/>
<dbReference type="HOGENOM" id="CLU_3057534_0_0_6"/>
<dbReference type="EMBL" id="APRN01000038">
    <property type="protein sequence ID" value="ENX56180.1"/>
    <property type="molecule type" value="Genomic_DNA"/>
</dbReference>
<name>N9SYN7_9GAMM</name>
<reference evidence="1 2" key="1">
    <citation type="submission" date="2013-02" db="EMBL/GenBank/DDBJ databases">
        <title>The Genome Sequence of Acinetobacter sp. CIP 70.18.</title>
        <authorList>
            <consortium name="The Broad Institute Genome Sequencing Platform"/>
            <consortium name="The Broad Institute Genome Sequencing Center for Infectious Disease"/>
            <person name="Cerqueira G."/>
            <person name="Feldgarden M."/>
            <person name="Courvalin P."/>
            <person name="Perichon B."/>
            <person name="Grillot-Courvalin C."/>
            <person name="Clermont D."/>
            <person name="Rocha E."/>
            <person name="Yoon E.-J."/>
            <person name="Nemec A."/>
            <person name="Walker B."/>
            <person name="Young S.K."/>
            <person name="Zeng Q."/>
            <person name="Gargeya S."/>
            <person name="Fitzgerald M."/>
            <person name="Haas B."/>
            <person name="Abouelleil A."/>
            <person name="Alvarado L."/>
            <person name="Arachchi H.M."/>
            <person name="Berlin A.M."/>
            <person name="Chapman S.B."/>
            <person name="Dewar J."/>
            <person name="Goldberg J."/>
            <person name="Griggs A."/>
            <person name="Gujja S."/>
            <person name="Hansen M."/>
            <person name="Howarth C."/>
            <person name="Imamovic A."/>
            <person name="Larimer J."/>
            <person name="McCowan C."/>
            <person name="Murphy C."/>
            <person name="Neiman D."/>
            <person name="Pearson M."/>
            <person name="Priest M."/>
            <person name="Roberts A."/>
            <person name="Saif S."/>
            <person name="Shea T."/>
            <person name="Sisk P."/>
            <person name="Sykes S."/>
            <person name="Wortman J."/>
            <person name="Nusbaum C."/>
            <person name="Birren B."/>
        </authorList>
    </citation>
    <scope>NUCLEOTIDE SEQUENCE [LARGE SCALE GENOMIC DNA]</scope>
    <source>
        <strain evidence="1 2">CIP 70.18</strain>
    </source>
</reference>
<organism evidence="1 2">
    <name type="scientific">Acinetobacter higginsii</name>
    <dbReference type="NCBI Taxonomy" id="70347"/>
    <lineage>
        <taxon>Bacteria</taxon>
        <taxon>Pseudomonadati</taxon>
        <taxon>Pseudomonadota</taxon>
        <taxon>Gammaproteobacteria</taxon>
        <taxon>Moraxellales</taxon>
        <taxon>Moraxellaceae</taxon>
        <taxon>Acinetobacter</taxon>
    </lineage>
</organism>
<comment type="caution">
    <text evidence="1">The sequence shown here is derived from an EMBL/GenBank/DDBJ whole genome shotgun (WGS) entry which is preliminary data.</text>
</comment>
<keyword evidence="2" id="KW-1185">Reference proteome</keyword>
<proteinExistence type="predicted"/>
<dbReference type="AlphaFoldDB" id="N9SYN7"/>
<accession>N9SYN7</accession>
<dbReference type="Proteomes" id="UP000013084">
    <property type="component" value="Unassembled WGS sequence"/>
</dbReference>
<sequence length="53" mass="6366">MRPEGSTHIENDGTFWMKHNGTWFHYNKPFKKWFPYVGKADQNFLKKLHELGA</sequence>
<gene>
    <name evidence="1" type="ORF">F902_03277</name>
</gene>